<dbReference type="eggNOG" id="COG0747">
    <property type="taxonomic scope" value="Bacteria"/>
</dbReference>
<protein>
    <submittedName>
        <fullName evidence="3">ABC-type dipeptide transport system, periplasmic component</fullName>
    </submittedName>
</protein>
<dbReference type="EMBL" id="AORV01000021">
    <property type="protein sequence ID" value="EMS73349.1"/>
    <property type="molecule type" value="Genomic_DNA"/>
</dbReference>
<gene>
    <name evidence="3" type="ORF">CTER_0768</name>
</gene>
<dbReference type="CDD" id="cd00995">
    <property type="entry name" value="PBP2_NikA_DppA_OppA_like"/>
    <property type="match status" value="1"/>
</dbReference>
<evidence type="ECO:0000256" key="1">
    <source>
        <dbReference type="SAM" id="SignalP"/>
    </source>
</evidence>
<evidence type="ECO:0000259" key="2">
    <source>
        <dbReference type="Pfam" id="PF00496"/>
    </source>
</evidence>
<organism evidence="3 4">
    <name type="scientific">Ruminiclostridium cellobioparum subsp. termitidis CT1112</name>
    <dbReference type="NCBI Taxonomy" id="1195236"/>
    <lineage>
        <taxon>Bacteria</taxon>
        <taxon>Bacillati</taxon>
        <taxon>Bacillota</taxon>
        <taxon>Clostridia</taxon>
        <taxon>Eubacteriales</taxon>
        <taxon>Oscillospiraceae</taxon>
        <taxon>Ruminiclostridium</taxon>
    </lineage>
</organism>
<dbReference type="GO" id="GO:0042597">
    <property type="term" value="C:periplasmic space"/>
    <property type="evidence" value="ECO:0007669"/>
    <property type="project" value="UniProtKB-ARBA"/>
</dbReference>
<comment type="caution">
    <text evidence="3">The sequence shown here is derived from an EMBL/GenBank/DDBJ whole genome shotgun (WGS) entry which is preliminary data.</text>
</comment>
<dbReference type="Gene3D" id="3.90.76.10">
    <property type="entry name" value="Dipeptide-binding Protein, Domain 1"/>
    <property type="match status" value="1"/>
</dbReference>
<feature type="signal peptide" evidence="1">
    <location>
        <begin position="1"/>
        <end position="20"/>
    </location>
</feature>
<dbReference type="InterPro" id="IPR000914">
    <property type="entry name" value="SBP_5_dom"/>
</dbReference>
<dbReference type="STRING" id="1195236.CTER_0768"/>
<keyword evidence="4" id="KW-1185">Reference proteome</keyword>
<dbReference type="PROSITE" id="PS51257">
    <property type="entry name" value="PROKAR_LIPOPROTEIN"/>
    <property type="match status" value="1"/>
</dbReference>
<dbReference type="Pfam" id="PF00496">
    <property type="entry name" value="SBP_bac_5"/>
    <property type="match status" value="1"/>
</dbReference>
<dbReference type="PANTHER" id="PTHR30290:SF81">
    <property type="entry name" value="OLIGOPEPTIDE-BINDING PROTEIN OPPA"/>
    <property type="match status" value="1"/>
</dbReference>
<dbReference type="GO" id="GO:0015833">
    <property type="term" value="P:peptide transport"/>
    <property type="evidence" value="ECO:0007669"/>
    <property type="project" value="TreeGrafter"/>
</dbReference>
<reference evidence="3 4" key="1">
    <citation type="journal article" date="2013" name="Genome Announc.">
        <title>Draft Genome Sequence of the Cellulolytic, Mesophilic, Anaerobic Bacterium Clostridium termitidis Strain CT1112 (DSM 5398).</title>
        <authorList>
            <person name="Lal S."/>
            <person name="Ramachandran U."/>
            <person name="Zhang X."/>
            <person name="Munir R."/>
            <person name="Sparling R."/>
            <person name="Levin D.B."/>
        </authorList>
    </citation>
    <scope>NUCLEOTIDE SEQUENCE [LARGE SCALE GENOMIC DNA]</scope>
    <source>
        <strain evidence="3 4">CT1112</strain>
    </source>
</reference>
<dbReference type="AlphaFoldDB" id="S0FW17"/>
<dbReference type="RefSeq" id="WP_004624285.1">
    <property type="nucleotide sequence ID" value="NZ_AORV01000021.1"/>
</dbReference>
<evidence type="ECO:0000313" key="4">
    <source>
        <dbReference type="Proteomes" id="UP000014155"/>
    </source>
</evidence>
<dbReference type="PIRSF" id="PIRSF002741">
    <property type="entry name" value="MppA"/>
    <property type="match status" value="1"/>
</dbReference>
<dbReference type="SUPFAM" id="SSF53850">
    <property type="entry name" value="Periplasmic binding protein-like II"/>
    <property type="match status" value="1"/>
</dbReference>
<dbReference type="InterPro" id="IPR030678">
    <property type="entry name" value="Peptide/Ni-bd"/>
</dbReference>
<dbReference type="InterPro" id="IPR039424">
    <property type="entry name" value="SBP_5"/>
</dbReference>
<evidence type="ECO:0000313" key="3">
    <source>
        <dbReference type="EMBL" id="EMS73349.1"/>
    </source>
</evidence>
<dbReference type="GO" id="GO:1904680">
    <property type="term" value="F:peptide transmembrane transporter activity"/>
    <property type="evidence" value="ECO:0007669"/>
    <property type="project" value="TreeGrafter"/>
</dbReference>
<feature type="chain" id="PRO_5038703766" evidence="1">
    <location>
        <begin position="21"/>
        <end position="588"/>
    </location>
</feature>
<dbReference type="PATRIC" id="fig|1195236.3.peg.1064"/>
<accession>S0FW17</accession>
<dbReference type="Proteomes" id="UP000014155">
    <property type="component" value="Unassembled WGS sequence"/>
</dbReference>
<dbReference type="Gene3D" id="3.40.190.10">
    <property type="entry name" value="Periplasmic binding protein-like II"/>
    <property type="match status" value="1"/>
</dbReference>
<proteinExistence type="predicted"/>
<dbReference type="GO" id="GO:0043190">
    <property type="term" value="C:ATP-binding cassette (ABC) transporter complex"/>
    <property type="evidence" value="ECO:0007669"/>
    <property type="project" value="InterPro"/>
</dbReference>
<dbReference type="Gene3D" id="3.10.105.10">
    <property type="entry name" value="Dipeptide-binding Protein, Domain 3"/>
    <property type="match status" value="1"/>
</dbReference>
<sequence>MKRRLSILALSLAVVMSLTACGGNSNTGDASGSTTSAAGTSASAESSAGVSATGFDFAKYKVDYIQATDASKSPKVASDRKDSMVIGVSDTTGIFSVLFGDNSYDWYMCYTMFDFNIDPDFDGKAIPAATDFKISDDGLKYTFTIKDGVKFWDGNPATAKDLEFTYYLLADPKYDGPNDITKAYIKGLDAYKNGSATTIEGIKVVDEKTLEITCDKASGAAIFNLQVPLMEKNHYAPDFQKGDIAKVKEKLSTPMGTGQYKFVEYKAGQELKLEANENYFKGAPKIKNLIFSITPEGQELQRVMAGETDIDMATVSPDNMKAAKDAGFIEIMRFPTNGFGYVSFNEADPKFSDVKVRQALMYALNRKAVVEKVYGEYANVVNIPESNVSWAYDDEGCNTYDFDLDKAGQLLDEAGWTLNADGKREKDGKVFTIKFSCMPQNAVTDIMVPVMKDDYAKIGIDVTIENLDWPTLQEKSSKKQLEAFFMAAGLTPDPDSSMANVFKSKGPQNYNNYNNPKIDELYDKGLAELTVEARKPIYKEIYKILNNDLPFLYVYQRSDMWVANARIQGYETSSFREFFYNIYKCEVK</sequence>
<feature type="domain" description="Solute-binding protein family 5" evidence="2">
    <location>
        <begin position="129"/>
        <end position="506"/>
    </location>
</feature>
<dbReference type="PANTHER" id="PTHR30290">
    <property type="entry name" value="PERIPLASMIC BINDING COMPONENT OF ABC TRANSPORTER"/>
    <property type="match status" value="1"/>
</dbReference>
<keyword evidence="1" id="KW-0732">Signal</keyword>
<name>S0FW17_RUMCE</name>